<dbReference type="InterPro" id="IPR020904">
    <property type="entry name" value="Sc_DH/Rdtase_CS"/>
</dbReference>
<name>A0ABV8V1P1_9GAMM</name>
<evidence type="ECO:0000313" key="3">
    <source>
        <dbReference type="EMBL" id="MFC4361068.1"/>
    </source>
</evidence>
<evidence type="ECO:0000256" key="2">
    <source>
        <dbReference type="ARBA" id="ARBA00023002"/>
    </source>
</evidence>
<dbReference type="EMBL" id="JBHSCX010000003">
    <property type="protein sequence ID" value="MFC4361068.1"/>
    <property type="molecule type" value="Genomic_DNA"/>
</dbReference>
<comment type="caution">
    <text evidence="3">The sequence shown here is derived from an EMBL/GenBank/DDBJ whole genome shotgun (WGS) entry which is preliminary data.</text>
</comment>
<dbReference type="Proteomes" id="UP001595840">
    <property type="component" value="Unassembled WGS sequence"/>
</dbReference>
<proteinExistence type="inferred from homology"/>
<organism evidence="3 4">
    <name type="scientific">Simiduia curdlanivorans</name>
    <dbReference type="NCBI Taxonomy" id="1492769"/>
    <lineage>
        <taxon>Bacteria</taxon>
        <taxon>Pseudomonadati</taxon>
        <taxon>Pseudomonadota</taxon>
        <taxon>Gammaproteobacteria</taxon>
        <taxon>Cellvibrionales</taxon>
        <taxon>Cellvibrionaceae</taxon>
        <taxon>Simiduia</taxon>
    </lineage>
</organism>
<dbReference type="NCBIfam" id="NF004777">
    <property type="entry name" value="PRK06123.1"/>
    <property type="match status" value="1"/>
</dbReference>
<dbReference type="CDD" id="cd05233">
    <property type="entry name" value="SDR_c"/>
    <property type="match status" value="1"/>
</dbReference>
<sequence>MTAQKIALITGASRGIGAATAMLFAERGYAVCINYLSNSAAAEQIEQHIVQRGGRCISVKADVSNAEDVSKLFGRIDAELGRITVLVNNAAILSTQCRLEDISEARFSHVLRTNLLSCFLCCKEAVKRMSSRHGGTGGAIVNVSSLAARTGSPNEYIDYAASKGAVDTLTRGLALEVASEGIRVNGVRPALIYTDMHASGGEADRVTRLKSNIPMLRGGQPEEVALAIFWLASEQASYVTGSFIDAAGGL</sequence>
<evidence type="ECO:0000313" key="4">
    <source>
        <dbReference type="Proteomes" id="UP001595840"/>
    </source>
</evidence>
<comment type="similarity">
    <text evidence="1">Belongs to the short-chain dehydrogenases/reductases (SDR) family.</text>
</comment>
<dbReference type="InterPro" id="IPR002347">
    <property type="entry name" value="SDR_fam"/>
</dbReference>
<dbReference type="PRINTS" id="PR00081">
    <property type="entry name" value="GDHRDH"/>
</dbReference>
<reference evidence="4" key="1">
    <citation type="journal article" date="2019" name="Int. J. Syst. Evol. Microbiol.">
        <title>The Global Catalogue of Microorganisms (GCM) 10K type strain sequencing project: providing services to taxonomists for standard genome sequencing and annotation.</title>
        <authorList>
            <consortium name="The Broad Institute Genomics Platform"/>
            <consortium name="The Broad Institute Genome Sequencing Center for Infectious Disease"/>
            <person name="Wu L."/>
            <person name="Ma J."/>
        </authorList>
    </citation>
    <scope>NUCLEOTIDE SEQUENCE [LARGE SCALE GENOMIC DNA]</scope>
    <source>
        <strain evidence="4">CECT 8570</strain>
    </source>
</reference>
<evidence type="ECO:0000256" key="1">
    <source>
        <dbReference type="ARBA" id="ARBA00006484"/>
    </source>
</evidence>
<dbReference type="Gene3D" id="3.40.50.720">
    <property type="entry name" value="NAD(P)-binding Rossmann-like Domain"/>
    <property type="match status" value="1"/>
</dbReference>
<dbReference type="PRINTS" id="PR00080">
    <property type="entry name" value="SDRFAMILY"/>
</dbReference>
<keyword evidence="4" id="KW-1185">Reference proteome</keyword>
<protein>
    <submittedName>
        <fullName evidence="3">SDR family oxidoreductase</fullName>
    </submittedName>
</protein>
<dbReference type="Pfam" id="PF13561">
    <property type="entry name" value="adh_short_C2"/>
    <property type="match status" value="1"/>
</dbReference>
<dbReference type="SUPFAM" id="SSF51735">
    <property type="entry name" value="NAD(P)-binding Rossmann-fold domains"/>
    <property type="match status" value="1"/>
</dbReference>
<dbReference type="InterPro" id="IPR036291">
    <property type="entry name" value="NAD(P)-bd_dom_sf"/>
</dbReference>
<accession>A0ABV8V1P1</accession>
<dbReference type="RefSeq" id="WP_290260334.1">
    <property type="nucleotide sequence ID" value="NZ_JAUFQG010000004.1"/>
</dbReference>
<dbReference type="PROSITE" id="PS00061">
    <property type="entry name" value="ADH_SHORT"/>
    <property type="match status" value="1"/>
</dbReference>
<gene>
    <name evidence="3" type="ORF">ACFOX3_02080</name>
</gene>
<keyword evidence="2" id="KW-0560">Oxidoreductase</keyword>
<dbReference type="PANTHER" id="PTHR48107">
    <property type="entry name" value="NADPH-DEPENDENT ALDEHYDE REDUCTASE-LIKE PROTEIN, CHLOROPLASTIC-RELATED"/>
    <property type="match status" value="1"/>
</dbReference>
<dbReference type="PANTHER" id="PTHR48107:SF7">
    <property type="entry name" value="RE15974P"/>
    <property type="match status" value="1"/>
</dbReference>